<dbReference type="EMBL" id="JAHESD010000030">
    <property type="protein sequence ID" value="MBT1704410.1"/>
    <property type="molecule type" value="Genomic_DNA"/>
</dbReference>
<comment type="caution">
    <text evidence="2">The sequence shown here is derived from an EMBL/GenBank/DDBJ whole genome shotgun (WGS) entry which is preliminary data.</text>
</comment>
<protein>
    <submittedName>
        <fullName evidence="2">Preprotein translocase subunit SecA</fullName>
    </submittedName>
</protein>
<dbReference type="Pfam" id="PF07517">
    <property type="entry name" value="SecA_DEAD"/>
    <property type="match status" value="1"/>
</dbReference>
<dbReference type="InterPro" id="IPR027417">
    <property type="entry name" value="P-loop_NTPase"/>
</dbReference>
<organism evidence="2 3">
    <name type="scientific">Chryseosolibacter indicus</name>
    <dbReference type="NCBI Taxonomy" id="2782351"/>
    <lineage>
        <taxon>Bacteria</taxon>
        <taxon>Pseudomonadati</taxon>
        <taxon>Bacteroidota</taxon>
        <taxon>Cytophagia</taxon>
        <taxon>Cytophagales</taxon>
        <taxon>Chryseotaleaceae</taxon>
        <taxon>Chryseosolibacter</taxon>
    </lineage>
</organism>
<proteinExistence type="predicted"/>
<dbReference type="PROSITE" id="PS51196">
    <property type="entry name" value="SECA_MOTOR_DEAD"/>
    <property type="match status" value="1"/>
</dbReference>
<reference evidence="2 3" key="1">
    <citation type="submission" date="2021-05" db="EMBL/GenBank/DDBJ databases">
        <title>A Polyphasic approach of four new species of the genus Ohtaekwangia: Ohtaekwangia histidinii sp. nov., Ohtaekwangia cretensis sp. nov., Ohtaekwangia indiensis sp. nov., Ohtaekwangia reichenbachii sp. nov. from diverse environment.</title>
        <authorList>
            <person name="Octaviana S."/>
        </authorList>
    </citation>
    <scope>NUCLEOTIDE SEQUENCE [LARGE SCALE GENOMIC DNA]</scope>
    <source>
        <strain evidence="2 3">PWU20</strain>
    </source>
</reference>
<name>A0ABS5VSK4_9BACT</name>
<dbReference type="InterPro" id="IPR011115">
    <property type="entry name" value="SecA_DEAD"/>
</dbReference>
<accession>A0ABS5VSK4</accession>
<evidence type="ECO:0000313" key="2">
    <source>
        <dbReference type="EMBL" id="MBT1704410.1"/>
    </source>
</evidence>
<feature type="domain" description="SecA family profile" evidence="1">
    <location>
        <begin position="2"/>
        <end position="182"/>
    </location>
</feature>
<feature type="non-terminal residue" evidence="2">
    <location>
        <position position="182"/>
    </location>
</feature>
<dbReference type="Gene3D" id="3.40.50.300">
    <property type="entry name" value="P-loop containing nucleotide triphosphate hydrolases"/>
    <property type="match status" value="1"/>
</dbReference>
<keyword evidence="3" id="KW-1185">Reference proteome</keyword>
<evidence type="ECO:0000259" key="1">
    <source>
        <dbReference type="PROSITE" id="PS51196"/>
    </source>
</evidence>
<dbReference type="InterPro" id="IPR014018">
    <property type="entry name" value="SecA_motor_DEAD"/>
</dbReference>
<sequence>MLKLIAKIFGTKSEKDIKRIMPLVEQTKKEGERLKSLSNDDLRNETASIQDFLSQELKSIDDRLSALHQKIASNPDLDINEKESIFLDIDKIETERNKELEKVLIKVLPKAFAIVRETAKRFKENEYLEVTARDFDRVISATRDNVKIVGDKAHWYNKWMAAGNLVAWDMVHYDVQIIGGIV</sequence>
<evidence type="ECO:0000313" key="3">
    <source>
        <dbReference type="Proteomes" id="UP000772618"/>
    </source>
</evidence>
<dbReference type="Proteomes" id="UP000772618">
    <property type="component" value="Unassembled WGS sequence"/>
</dbReference>
<gene>
    <name evidence="2" type="primary">secA</name>
    <name evidence="2" type="ORF">KK060_14035</name>
</gene>